<comment type="caution">
    <text evidence="1">The sequence shown here is derived from an EMBL/GenBank/DDBJ whole genome shotgun (WGS) entry which is preliminary data.</text>
</comment>
<sequence>MINHEHLAELNFQINELRHLLISTGTSRGLGCMETLKYSEELDKLIIQIQLHNRC</sequence>
<keyword evidence="2" id="KW-1185">Reference proteome</keyword>
<organism evidence="1 2">
    <name type="scientific">Domibacillus mangrovi</name>
    <dbReference type="NCBI Taxonomy" id="1714354"/>
    <lineage>
        <taxon>Bacteria</taxon>
        <taxon>Bacillati</taxon>
        <taxon>Bacillota</taxon>
        <taxon>Bacilli</taxon>
        <taxon>Bacillales</taxon>
        <taxon>Bacillaceae</taxon>
        <taxon>Domibacillus</taxon>
    </lineage>
</organism>
<dbReference type="InterPro" id="IPR037208">
    <property type="entry name" value="Spo0E-like_sf"/>
</dbReference>
<dbReference type="Pfam" id="PF09388">
    <property type="entry name" value="SpoOE-like"/>
    <property type="match status" value="1"/>
</dbReference>
<dbReference type="GO" id="GO:0043937">
    <property type="term" value="P:regulation of sporulation"/>
    <property type="evidence" value="ECO:0007669"/>
    <property type="project" value="InterPro"/>
</dbReference>
<dbReference type="Gene3D" id="4.10.280.10">
    <property type="entry name" value="Helix-loop-helix DNA-binding domain"/>
    <property type="match status" value="1"/>
</dbReference>
<reference evidence="1 2" key="1">
    <citation type="submission" date="2016-12" db="EMBL/GenBank/DDBJ databases">
        <title>Domibacillus sp. SAOS 44 whole genome sequencing.</title>
        <authorList>
            <person name="Verma A."/>
            <person name="Krishnamurthi S."/>
        </authorList>
    </citation>
    <scope>NUCLEOTIDE SEQUENCE [LARGE SCALE GENOMIC DNA]</scope>
    <source>
        <strain evidence="1 2">SAOS 44</strain>
    </source>
</reference>
<accession>A0A1Q5P6K8</accession>
<dbReference type="InterPro" id="IPR036638">
    <property type="entry name" value="HLH_DNA-bd_sf"/>
</dbReference>
<evidence type="ECO:0008006" key="3">
    <source>
        <dbReference type="Google" id="ProtNLM"/>
    </source>
</evidence>
<dbReference type="EMBL" id="MRWQ01000002">
    <property type="protein sequence ID" value="OKL37854.1"/>
    <property type="molecule type" value="Genomic_DNA"/>
</dbReference>
<dbReference type="Proteomes" id="UP000186524">
    <property type="component" value="Unassembled WGS sequence"/>
</dbReference>
<proteinExistence type="predicted"/>
<evidence type="ECO:0000313" key="2">
    <source>
        <dbReference type="Proteomes" id="UP000186524"/>
    </source>
</evidence>
<evidence type="ECO:0000313" key="1">
    <source>
        <dbReference type="EMBL" id="OKL37854.1"/>
    </source>
</evidence>
<gene>
    <name evidence="1" type="ORF">BLL40_03175</name>
</gene>
<dbReference type="AlphaFoldDB" id="A0A1Q5P6K8"/>
<dbReference type="GO" id="GO:0046983">
    <property type="term" value="F:protein dimerization activity"/>
    <property type="evidence" value="ECO:0007669"/>
    <property type="project" value="InterPro"/>
</dbReference>
<dbReference type="SUPFAM" id="SSF140500">
    <property type="entry name" value="BAS1536-like"/>
    <property type="match status" value="1"/>
</dbReference>
<name>A0A1Q5P6K8_9BACI</name>
<dbReference type="InterPro" id="IPR018540">
    <property type="entry name" value="Spo0E-like"/>
</dbReference>
<protein>
    <recommendedName>
        <fullName evidence="3">Spo0E family sporulation regulatory protein-aspartic acid phosphatase</fullName>
    </recommendedName>
</protein>